<dbReference type="Proteomes" id="UP000054558">
    <property type="component" value="Unassembled WGS sequence"/>
</dbReference>
<evidence type="ECO:0000256" key="1">
    <source>
        <dbReference type="SAM" id="MobiDB-lite"/>
    </source>
</evidence>
<sequence>MAAQRISAALLRWNAARVSILKCVQLEHISAPLSQVSFGQHSLETRENQLRCGGAQNGASDAVKDSLQDGDTVLPSDKSTASFDKRTSSDDKVTEPLRHREVKAGDRVTSAVWMRETKKRNKVLEPAVEKIIAVHGEEKLHKLFEDLQAKWRMNGASACGRMIYCLRRLIDMKDVDRTLLLMRWLSERSHYKDSRKLRVTRGRVGEMLQTLGLPVPPDCVYVRPAKKPSKPTWFIEGPPLHERIKNAPREPHWTVRGQG</sequence>
<dbReference type="EMBL" id="DF237024">
    <property type="protein sequence ID" value="GAQ81251.1"/>
    <property type="molecule type" value="Genomic_DNA"/>
</dbReference>
<organism evidence="2 3">
    <name type="scientific">Klebsormidium nitens</name>
    <name type="common">Green alga</name>
    <name type="synonym">Ulothrix nitens</name>
    <dbReference type="NCBI Taxonomy" id="105231"/>
    <lineage>
        <taxon>Eukaryota</taxon>
        <taxon>Viridiplantae</taxon>
        <taxon>Streptophyta</taxon>
        <taxon>Klebsormidiophyceae</taxon>
        <taxon>Klebsormidiales</taxon>
        <taxon>Klebsormidiaceae</taxon>
        <taxon>Klebsormidium</taxon>
    </lineage>
</organism>
<evidence type="ECO:0000313" key="3">
    <source>
        <dbReference type="Proteomes" id="UP000054558"/>
    </source>
</evidence>
<keyword evidence="3" id="KW-1185">Reference proteome</keyword>
<feature type="region of interest" description="Disordered" evidence="1">
    <location>
        <begin position="52"/>
        <end position="95"/>
    </location>
</feature>
<accession>A0A0U9HMZ2</accession>
<gene>
    <name evidence="2" type="ORF">KFL_000750190</name>
</gene>
<proteinExistence type="predicted"/>
<dbReference type="AlphaFoldDB" id="A0A0U9HMZ2"/>
<name>A0A0U9HMZ2_KLENI</name>
<protein>
    <submittedName>
        <fullName evidence="2">Uncharacterized protein</fullName>
    </submittedName>
</protein>
<reference evidence="2 3" key="1">
    <citation type="journal article" date="2014" name="Nat. Commun.">
        <title>Klebsormidium flaccidum genome reveals primary factors for plant terrestrial adaptation.</title>
        <authorList>
            <person name="Hori K."/>
            <person name="Maruyama F."/>
            <person name="Fujisawa T."/>
            <person name="Togashi T."/>
            <person name="Yamamoto N."/>
            <person name="Seo M."/>
            <person name="Sato S."/>
            <person name="Yamada T."/>
            <person name="Mori H."/>
            <person name="Tajima N."/>
            <person name="Moriyama T."/>
            <person name="Ikeuchi M."/>
            <person name="Watanabe M."/>
            <person name="Wada H."/>
            <person name="Kobayashi K."/>
            <person name="Saito M."/>
            <person name="Masuda T."/>
            <person name="Sasaki-Sekimoto Y."/>
            <person name="Mashiguchi K."/>
            <person name="Awai K."/>
            <person name="Shimojima M."/>
            <person name="Masuda S."/>
            <person name="Iwai M."/>
            <person name="Nobusawa T."/>
            <person name="Narise T."/>
            <person name="Kondo S."/>
            <person name="Saito H."/>
            <person name="Sato R."/>
            <person name="Murakawa M."/>
            <person name="Ihara Y."/>
            <person name="Oshima-Yamada Y."/>
            <person name="Ohtaka K."/>
            <person name="Satoh M."/>
            <person name="Sonobe K."/>
            <person name="Ishii M."/>
            <person name="Ohtani R."/>
            <person name="Kanamori-Sato M."/>
            <person name="Honoki R."/>
            <person name="Miyazaki D."/>
            <person name="Mochizuki H."/>
            <person name="Umetsu J."/>
            <person name="Higashi K."/>
            <person name="Shibata D."/>
            <person name="Kamiya Y."/>
            <person name="Sato N."/>
            <person name="Nakamura Y."/>
            <person name="Tabata S."/>
            <person name="Ida S."/>
            <person name="Kurokawa K."/>
            <person name="Ohta H."/>
        </authorList>
    </citation>
    <scope>NUCLEOTIDE SEQUENCE [LARGE SCALE GENOMIC DNA]</scope>
    <source>
        <strain evidence="2 3">NIES-2285</strain>
    </source>
</reference>
<feature type="compositionally biased region" description="Basic and acidic residues" evidence="1">
    <location>
        <begin position="83"/>
        <end position="95"/>
    </location>
</feature>
<evidence type="ECO:0000313" key="2">
    <source>
        <dbReference type="EMBL" id="GAQ81251.1"/>
    </source>
</evidence>